<comment type="caution">
    <text evidence="3">The sequence shown here is derived from an EMBL/GenBank/DDBJ whole genome shotgun (WGS) entry which is preliminary data.</text>
</comment>
<evidence type="ECO:0000313" key="4">
    <source>
        <dbReference type="Proteomes" id="UP001151582"/>
    </source>
</evidence>
<evidence type="ECO:0000256" key="1">
    <source>
        <dbReference type="SAM" id="MobiDB-lite"/>
    </source>
</evidence>
<reference evidence="3" key="1">
    <citation type="submission" date="2022-07" db="EMBL/GenBank/DDBJ databases">
        <title>Phylogenomic reconstructions and comparative analyses of Kickxellomycotina fungi.</title>
        <authorList>
            <person name="Reynolds N.K."/>
            <person name="Stajich J.E."/>
            <person name="Barry K."/>
            <person name="Grigoriev I.V."/>
            <person name="Crous P."/>
            <person name="Smith M.E."/>
        </authorList>
    </citation>
    <scope>NUCLEOTIDE SEQUENCE</scope>
    <source>
        <strain evidence="3">RSA 567</strain>
    </source>
</reference>
<name>A0A9W8B3U6_9FUNG</name>
<dbReference type="Proteomes" id="UP001151582">
    <property type="component" value="Unassembled WGS sequence"/>
</dbReference>
<keyword evidence="4" id="KW-1185">Reference proteome</keyword>
<protein>
    <submittedName>
        <fullName evidence="3">Uncharacterized protein</fullName>
    </submittedName>
</protein>
<keyword evidence="2" id="KW-0472">Membrane</keyword>
<gene>
    <name evidence="3" type="ORF">H4R34_004971</name>
</gene>
<dbReference type="OrthoDB" id="10278339at2759"/>
<keyword evidence="2" id="KW-1133">Transmembrane helix</keyword>
<organism evidence="3 4">
    <name type="scientific">Dimargaris verticillata</name>
    <dbReference type="NCBI Taxonomy" id="2761393"/>
    <lineage>
        <taxon>Eukaryota</taxon>
        <taxon>Fungi</taxon>
        <taxon>Fungi incertae sedis</taxon>
        <taxon>Zoopagomycota</taxon>
        <taxon>Kickxellomycotina</taxon>
        <taxon>Dimargaritomycetes</taxon>
        <taxon>Dimargaritales</taxon>
        <taxon>Dimargaritaceae</taxon>
        <taxon>Dimargaris</taxon>
    </lineage>
</organism>
<accession>A0A9W8B3U6</accession>
<dbReference type="EMBL" id="JANBQB010000765">
    <property type="protein sequence ID" value="KAJ1973746.1"/>
    <property type="molecule type" value="Genomic_DNA"/>
</dbReference>
<proteinExistence type="predicted"/>
<dbReference type="AlphaFoldDB" id="A0A9W8B3U6"/>
<evidence type="ECO:0000256" key="2">
    <source>
        <dbReference type="SAM" id="Phobius"/>
    </source>
</evidence>
<feature type="region of interest" description="Disordered" evidence="1">
    <location>
        <begin position="16"/>
        <end position="45"/>
    </location>
</feature>
<feature type="compositionally biased region" description="Basic and acidic residues" evidence="1">
    <location>
        <begin position="16"/>
        <end position="43"/>
    </location>
</feature>
<feature type="transmembrane region" description="Helical" evidence="2">
    <location>
        <begin position="53"/>
        <end position="72"/>
    </location>
</feature>
<keyword evidence="2" id="KW-0812">Transmembrane</keyword>
<sequence length="73" mass="8131">MPAQVPLQIRKRNELNAKGIDHRGQARREKREVQDRQEAEDLHGPAGPKVNPALAIFLLVVLVGSIIAQIFGR</sequence>
<evidence type="ECO:0000313" key="3">
    <source>
        <dbReference type="EMBL" id="KAJ1973746.1"/>
    </source>
</evidence>